<keyword evidence="1" id="KW-0805">Transcription regulation</keyword>
<evidence type="ECO:0000256" key="1">
    <source>
        <dbReference type="ARBA" id="ARBA00023015"/>
    </source>
</evidence>
<dbReference type="InterPro" id="IPR010982">
    <property type="entry name" value="Lambda_DNA-bd_dom_sf"/>
</dbReference>
<dbReference type="PRINTS" id="PR00036">
    <property type="entry name" value="HTHLACI"/>
</dbReference>
<dbReference type="SMART" id="SM00354">
    <property type="entry name" value="HTH_LACI"/>
    <property type="match status" value="1"/>
</dbReference>
<protein>
    <submittedName>
        <fullName evidence="6">LacI family DNA-binding transcriptional regulator</fullName>
    </submittedName>
</protein>
<evidence type="ECO:0000313" key="7">
    <source>
        <dbReference type="Proteomes" id="UP001551210"/>
    </source>
</evidence>
<dbReference type="Gene3D" id="1.10.260.40">
    <property type="entry name" value="lambda repressor-like DNA-binding domains"/>
    <property type="match status" value="1"/>
</dbReference>
<organism evidence="6 7">
    <name type="scientific">Streptomyces exfoliatus</name>
    <name type="common">Streptomyces hydrogenans</name>
    <dbReference type="NCBI Taxonomy" id="1905"/>
    <lineage>
        <taxon>Bacteria</taxon>
        <taxon>Bacillati</taxon>
        <taxon>Actinomycetota</taxon>
        <taxon>Actinomycetes</taxon>
        <taxon>Kitasatosporales</taxon>
        <taxon>Streptomycetaceae</taxon>
        <taxon>Streptomyces</taxon>
    </lineage>
</organism>
<keyword evidence="7" id="KW-1185">Reference proteome</keyword>
<comment type="caution">
    <text evidence="6">The sequence shown here is derived from an EMBL/GenBank/DDBJ whole genome shotgun (WGS) entry which is preliminary data.</text>
</comment>
<dbReference type="PROSITE" id="PS00356">
    <property type="entry name" value="HTH_LACI_1"/>
    <property type="match status" value="1"/>
</dbReference>
<dbReference type="Proteomes" id="UP001551210">
    <property type="component" value="Unassembled WGS sequence"/>
</dbReference>
<evidence type="ECO:0000256" key="4">
    <source>
        <dbReference type="SAM" id="MobiDB-lite"/>
    </source>
</evidence>
<dbReference type="PANTHER" id="PTHR30146">
    <property type="entry name" value="LACI-RELATED TRANSCRIPTIONAL REPRESSOR"/>
    <property type="match status" value="1"/>
</dbReference>
<dbReference type="EMBL" id="JBEZAM010000082">
    <property type="protein sequence ID" value="MEU7297842.1"/>
    <property type="molecule type" value="Genomic_DNA"/>
</dbReference>
<dbReference type="PANTHER" id="PTHR30146:SF153">
    <property type="entry name" value="LACTOSE OPERON REPRESSOR"/>
    <property type="match status" value="1"/>
</dbReference>
<dbReference type="InterPro" id="IPR028082">
    <property type="entry name" value="Peripla_BP_I"/>
</dbReference>
<dbReference type="InterPro" id="IPR046335">
    <property type="entry name" value="LacI/GalR-like_sensor"/>
</dbReference>
<dbReference type="RefSeq" id="WP_359215941.1">
    <property type="nucleotide sequence ID" value="NZ_JBEZAM010000082.1"/>
</dbReference>
<evidence type="ECO:0000256" key="3">
    <source>
        <dbReference type="ARBA" id="ARBA00023163"/>
    </source>
</evidence>
<dbReference type="Pfam" id="PF00356">
    <property type="entry name" value="LacI"/>
    <property type="match status" value="1"/>
</dbReference>
<feature type="domain" description="HTH lacI-type" evidence="5">
    <location>
        <begin position="24"/>
        <end position="78"/>
    </location>
</feature>
<keyword evidence="2 6" id="KW-0238">DNA-binding</keyword>
<dbReference type="PROSITE" id="PS50932">
    <property type="entry name" value="HTH_LACI_2"/>
    <property type="match status" value="1"/>
</dbReference>
<reference evidence="6 7" key="1">
    <citation type="submission" date="2024-06" db="EMBL/GenBank/DDBJ databases">
        <title>The Natural Products Discovery Center: Release of the First 8490 Sequenced Strains for Exploring Actinobacteria Biosynthetic Diversity.</title>
        <authorList>
            <person name="Kalkreuter E."/>
            <person name="Kautsar S.A."/>
            <person name="Yang D."/>
            <person name="Bader C.D."/>
            <person name="Teijaro C.N."/>
            <person name="Fluegel L."/>
            <person name="Davis C.M."/>
            <person name="Simpson J.R."/>
            <person name="Lauterbach L."/>
            <person name="Steele A.D."/>
            <person name="Gui C."/>
            <person name="Meng S."/>
            <person name="Li G."/>
            <person name="Viehrig K."/>
            <person name="Ye F."/>
            <person name="Su P."/>
            <person name="Kiefer A.F."/>
            <person name="Nichols A."/>
            <person name="Cepeda A.J."/>
            <person name="Yan W."/>
            <person name="Fan B."/>
            <person name="Jiang Y."/>
            <person name="Adhikari A."/>
            <person name="Zheng C.-J."/>
            <person name="Schuster L."/>
            <person name="Cowan T.M."/>
            <person name="Smanski M.J."/>
            <person name="Chevrette M.G."/>
            <person name="De Carvalho L.P.S."/>
            <person name="Shen B."/>
        </authorList>
    </citation>
    <scope>NUCLEOTIDE SEQUENCE [LARGE SCALE GENOMIC DNA]</scope>
    <source>
        <strain evidence="6 7">NPDC045705</strain>
    </source>
</reference>
<dbReference type="InterPro" id="IPR000843">
    <property type="entry name" value="HTH_LacI"/>
</dbReference>
<evidence type="ECO:0000256" key="2">
    <source>
        <dbReference type="ARBA" id="ARBA00023125"/>
    </source>
</evidence>
<keyword evidence="3" id="KW-0804">Transcription</keyword>
<sequence length="357" mass="37053">MSAAATGKPAAGGRSRRSFAGTKPVMDDVARLAGVSKQTVSRVLNEHPSVRPDTRTRVLAAMNELGYRPSSSARSLASGRTRVLGVISFDASRHGPASILTAINLAAREAGYLISSIALPPSEASAVAQAVGRLAAEGADGVIAIAPQQDTDKALADVVAGIPLVILESHLGPDVPVVTSDSAAGARLAVEHLLSLGHRTVHHIAGPSGWLAAEQRVRGWREALEAAGASVPEPLTGDWSASSGYTLGRRLASRPDATAVFASNDHMALGVLRALHEAGRRVPDDVSVIGYDDIPEAPYLLPPLTTVHNDFAETGRRAVDLLVQRLAGSGERGVRSIVPVELIVRGSTGPAPRRADG</sequence>
<name>A0ABV3D5T9_STREX</name>
<dbReference type="Gene3D" id="3.40.50.2300">
    <property type="match status" value="2"/>
</dbReference>
<accession>A0ABV3D5T9</accession>
<gene>
    <name evidence="6" type="ORF">AB0A76_32370</name>
</gene>
<dbReference type="CDD" id="cd01574">
    <property type="entry name" value="PBP1_LacI"/>
    <property type="match status" value="1"/>
</dbReference>
<dbReference type="Pfam" id="PF13377">
    <property type="entry name" value="Peripla_BP_3"/>
    <property type="match status" value="1"/>
</dbReference>
<dbReference type="GO" id="GO:0003677">
    <property type="term" value="F:DNA binding"/>
    <property type="evidence" value="ECO:0007669"/>
    <property type="project" value="UniProtKB-KW"/>
</dbReference>
<dbReference type="CDD" id="cd01392">
    <property type="entry name" value="HTH_LacI"/>
    <property type="match status" value="1"/>
</dbReference>
<evidence type="ECO:0000259" key="5">
    <source>
        <dbReference type="PROSITE" id="PS50932"/>
    </source>
</evidence>
<evidence type="ECO:0000313" key="6">
    <source>
        <dbReference type="EMBL" id="MEU7297842.1"/>
    </source>
</evidence>
<dbReference type="SUPFAM" id="SSF47413">
    <property type="entry name" value="lambda repressor-like DNA-binding domains"/>
    <property type="match status" value="1"/>
</dbReference>
<feature type="region of interest" description="Disordered" evidence="4">
    <location>
        <begin position="1"/>
        <end position="23"/>
    </location>
</feature>
<proteinExistence type="predicted"/>
<dbReference type="SUPFAM" id="SSF53822">
    <property type="entry name" value="Periplasmic binding protein-like I"/>
    <property type="match status" value="1"/>
</dbReference>